<dbReference type="SMART" id="SM00382">
    <property type="entry name" value="AAA"/>
    <property type="match status" value="1"/>
</dbReference>
<dbReference type="InterPro" id="IPR017871">
    <property type="entry name" value="ABC_transporter-like_CS"/>
</dbReference>
<dbReference type="InterPro" id="IPR050763">
    <property type="entry name" value="ABC_transporter_ATP-binding"/>
</dbReference>
<dbReference type="AlphaFoldDB" id="A0A2T2WKU0"/>
<name>A0A2T2WKU0_9FIRM</name>
<dbReference type="GO" id="GO:0016887">
    <property type="term" value="F:ATP hydrolysis activity"/>
    <property type="evidence" value="ECO:0007669"/>
    <property type="project" value="InterPro"/>
</dbReference>
<dbReference type="PROSITE" id="PS50893">
    <property type="entry name" value="ABC_TRANSPORTER_2"/>
    <property type="match status" value="1"/>
</dbReference>
<dbReference type="InterPro" id="IPR003593">
    <property type="entry name" value="AAA+_ATPase"/>
</dbReference>
<reference evidence="6 7" key="1">
    <citation type="journal article" date="2014" name="BMC Genomics">
        <title>Comparison of environmental and isolate Sulfobacillus genomes reveals diverse carbon, sulfur, nitrogen, and hydrogen metabolisms.</title>
        <authorList>
            <person name="Justice N.B."/>
            <person name="Norman A."/>
            <person name="Brown C.T."/>
            <person name="Singh A."/>
            <person name="Thomas B.C."/>
            <person name="Banfield J.F."/>
        </authorList>
    </citation>
    <scope>NUCLEOTIDE SEQUENCE [LARGE SCALE GENOMIC DNA]</scope>
    <source>
        <strain evidence="6">AMDSBA3</strain>
    </source>
</reference>
<evidence type="ECO:0000256" key="1">
    <source>
        <dbReference type="ARBA" id="ARBA00005417"/>
    </source>
</evidence>
<evidence type="ECO:0000256" key="4">
    <source>
        <dbReference type="ARBA" id="ARBA00022840"/>
    </source>
</evidence>
<evidence type="ECO:0000256" key="2">
    <source>
        <dbReference type="ARBA" id="ARBA00022448"/>
    </source>
</evidence>
<proteinExistence type="inferred from homology"/>
<dbReference type="PANTHER" id="PTHR42711:SF5">
    <property type="entry name" value="ABC TRANSPORTER ATP-BINDING PROTEIN NATA"/>
    <property type="match status" value="1"/>
</dbReference>
<dbReference type="PROSITE" id="PS00211">
    <property type="entry name" value="ABC_TRANSPORTER_1"/>
    <property type="match status" value="1"/>
</dbReference>
<dbReference type="GO" id="GO:0005524">
    <property type="term" value="F:ATP binding"/>
    <property type="evidence" value="ECO:0007669"/>
    <property type="project" value="UniProtKB-KW"/>
</dbReference>
<comment type="caution">
    <text evidence="6">The sequence shown here is derived from an EMBL/GenBank/DDBJ whole genome shotgun (WGS) entry which is preliminary data.</text>
</comment>
<protein>
    <recommendedName>
        <fullName evidence="5">ABC transporter domain-containing protein</fullName>
    </recommendedName>
</protein>
<dbReference type="Pfam" id="PF00005">
    <property type="entry name" value="ABC_tran"/>
    <property type="match status" value="1"/>
</dbReference>
<dbReference type="SUPFAM" id="SSF52540">
    <property type="entry name" value="P-loop containing nucleoside triphosphate hydrolases"/>
    <property type="match status" value="1"/>
</dbReference>
<keyword evidence="2" id="KW-0813">Transport</keyword>
<comment type="similarity">
    <text evidence="1">Belongs to the ABC transporter superfamily.</text>
</comment>
<evidence type="ECO:0000256" key="3">
    <source>
        <dbReference type="ARBA" id="ARBA00022741"/>
    </source>
</evidence>
<sequence>MLVTDNLSVVYRGQTVGALNRLSLTVDGSVCILGPSGAGKTTLLRALVGLVELSHGRIQVDHVDITQHPLQARHLMAYVPQDNDLPRESTLVEYLRELAVLDGYPAHAIRRAVVEVLRQVHLSQVAEHRLRWLSGGMKRRALLAGALLRNSPWLLLDEPTIGLDPQEQASVRSLMRRLSAQRHVVAASQFVDDAGAVPERVIIMNAGQIVADTTWEQLSTVAQQHIYSASPSALPRSNNLWAPQAGSNEIKLFGSVLNGPPLDASPEDGYLWLIHQHEDLNP</sequence>
<keyword evidence="3" id="KW-0547">Nucleotide-binding</keyword>
<evidence type="ECO:0000313" key="6">
    <source>
        <dbReference type="EMBL" id="PSR22861.1"/>
    </source>
</evidence>
<dbReference type="PANTHER" id="PTHR42711">
    <property type="entry name" value="ABC TRANSPORTER ATP-BINDING PROTEIN"/>
    <property type="match status" value="1"/>
</dbReference>
<gene>
    <name evidence="6" type="ORF">C7B45_05160</name>
</gene>
<dbReference type="EMBL" id="PXYV01000011">
    <property type="protein sequence ID" value="PSR22861.1"/>
    <property type="molecule type" value="Genomic_DNA"/>
</dbReference>
<dbReference type="InterPro" id="IPR003439">
    <property type="entry name" value="ABC_transporter-like_ATP-bd"/>
</dbReference>
<keyword evidence="4" id="KW-0067">ATP-binding</keyword>
<dbReference type="Proteomes" id="UP000241848">
    <property type="component" value="Unassembled WGS sequence"/>
</dbReference>
<organism evidence="6 7">
    <name type="scientific">Sulfobacillus acidophilus</name>
    <dbReference type="NCBI Taxonomy" id="53633"/>
    <lineage>
        <taxon>Bacteria</taxon>
        <taxon>Bacillati</taxon>
        <taxon>Bacillota</taxon>
        <taxon>Clostridia</taxon>
        <taxon>Eubacteriales</taxon>
        <taxon>Clostridiales Family XVII. Incertae Sedis</taxon>
        <taxon>Sulfobacillus</taxon>
    </lineage>
</organism>
<evidence type="ECO:0000313" key="7">
    <source>
        <dbReference type="Proteomes" id="UP000241848"/>
    </source>
</evidence>
<feature type="domain" description="ABC transporter" evidence="5">
    <location>
        <begin position="2"/>
        <end position="231"/>
    </location>
</feature>
<accession>A0A2T2WKU0</accession>
<dbReference type="InterPro" id="IPR027417">
    <property type="entry name" value="P-loop_NTPase"/>
</dbReference>
<evidence type="ECO:0000259" key="5">
    <source>
        <dbReference type="PROSITE" id="PS50893"/>
    </source>
</evidence>
<dbReference type="Gene3D" id="3.40.50.300">
    <property type="entry name" value="P-loop containing nucleotide triphosphate hydrolases"/>
    <property type="match status" value="1"/>
</dbReference>